<dbReference type="NCBIfam" id="NF000585">
    <property type="entry name" value="PRK00010.1"/>
    <property type="match status" value="1"/>
</dbReference>
<evidence type="ECO:0000256" key="1">
    <source>
        <dbReference type="ARBA" id="ARBA00008553"/>
    </source>
</evidence>
<dbReference type="InterPro" id="IPR022803">
    <property type="entry name" value="Ribosomal_uL5_dom_sf"/>
</dbReference>
<dbReference type="PROSITE" id="PS00358">
    <property type="entry name" value="RIBOSOMAL_L5"/>
    <property type="match status" value="1"/>
</dbReference>
<reference evidence="11 14" key="2">
    <citation type="submission" date="2018-06" db="EMBL/GenBank/DDBJ databases">
        <authorList>
            <consortium name="Pathogen Informatics"/>
            <person name="Doyle S."/>
        </authorList>
    </citation>
    <scope>NUCLEOTIDE SEQUENCE [LARGE SCALE GENOMIC DNA]</scope>
    <source>
        <strain evidence="11 14">NCTC13156</strain>
    </source>
</reference>
<comment type="subunit">
    <text evidence="5">Part of the 50S ribosomal subunit; part of the 5S rRNA/L5/L18/L25 subcomplex. Contacts the 5S rRNA and the P site tRNA. Forms a bridge to the 30S subunit in the 70S ribosome.</text>
</comment>
<dbReference type="Proteomes" id="UP000255269">
    <property type="component" value="Unassembled WGS sequence"/>
</dbReference>
<dbReference type="FunFam" id="3.30.1440.10:FF:000001">
    <property type="entry name" value="50S ribosomal protein L5"/>
    <property type="match status" value="1"/>
</dbReference>
<evidence type="ECO:0000256" key="5">
    <source>
        <dbReference type="HAMAP-Rule" id="MF_01333"/>
    </source>
</evidence>
<dbReference type="GeneID" id="93196059"/>
<evidence type="ECO:0000256" key="3">
    <source>
        <dbReference type="ARBA" id="ARBA00023274"/>
    </source>
</evidence>
<dbReference type="InterPro" id="IPR031309">
    <property type="entry name" value="Ribosomal_uL5_C"/>
</dbReference>
<dbReference type="PIRSF" id="PIRSF002161">
    <property type="entry name" value="Ribosomal_L5"/>
    <property type="match status" value="1"/>
</dbReference>
<reference evidence="12 13" key="1">
    <citation type="submission" date="2014-06" db="EMBL/GenBank/DDBJ databases">
        <title>Helicobacter pullorum isolates in fresh chicken meat - phenotypic and genotypic features.</title>
        <authorList>
            <person name="Borges V."/>
            <person name="Santos A."/>
            <person name="Correia C.B."/>
            <person name="Saraiva M."/>
            <person name="Menard A."/>
            <person name="Vieira L."/>
            <person name="Sampaio D.A."/>
            <person name="Gomes J.P."/>
            <person name="Oleastro M."/>
        </authorList>
    </citation>
    <scope>NUCLEOTIDE SEQUENCE [LARGE SCALE GENOMIC DNA]</scope>
    <source>
        <strain evidence="10 13">229334/12</strain>
        <strain evidence="9 12">229336/12</strain>
    </source>
</reference>
<evidence type="ECO:0000313" key="14">
    <source>
        <dbReference type="Proteomes" id="UP000255269"/>
    </source>
</evidence>
<feature type="domain" description="Large ribosomal subunit protein uL5 N-terminal" evidence="7">
    <location>
        <begin position="24"/>
        <end position="80"/>
    </location>
</feature>
<dbReference type="InterPro" id="IPR002132">
    <property type="entry name" value="Ribosomal_uL5"/>
</dbReference>
<dbReference type="Proteomes" id="UP000037997">
    <property type="component" value="Unassembled WGS sequence"/>
</dbReference>
<sequence>MYQLKAAYKNEIRAKLAEELGIKNPMLLPKLEKIVISVGAGMHAKDTKIMQNIADTISLIAGQKSVITSAKKSVAGFKMREGMPMGVKVTLRGNQMYNFLEKLIVIALPRVKDFRGIPRNGFDGRGNYSFGVNEQLIFPEVVYDDIMVSHGMNITFVTSAKTDKEALKLLELFGLPFAKGRTNG</sequence>
<dbReference type="Pfam" id="PF00281">
    <property type="entry name" value="Ribosomal_L5"/>
    <property type="match status" value="1"/>
</dbReference>
<evidence type="ECO:0000256" key="6">
    <source>
        <dbReference type="RuleBase" id="RU003930"/>
    </source>
</evidence>
<evidence type="ECO:0000256" key="4">
    <source>
        <dbReference type="ARBA" id="ARBA00035245"/>
    </source>
</evidence>
<keyword evidence="2 5" id="KW-0689">Ribosomal protein</keyword>
<dbReference type="PATRIC" id="fig|35818.10.peg.645"/>
<evidence type="ECO:0000313" key="9">
    <source>
        <dbReference type="EMBL" id="KPH50308.1"/>
    </source>
</evidence>
<evidence type="ECO:0000313" key="13">
    <source>
        <dbReference type="Proteomes" id="UP000037997"/>
    </source>
</evidence>
<protein>
    <recommendedName>
        <fullName evidence="4 5">Large ribosomal subunit protein uL5</fullName>
    </recommendedName>
</protein>
<dbReference type="GO" id="GO:1990904">
    <property type="term" value="C:ribonucleoprotein complex"/>
    <property type="evidence" value="ECO:0007669"/>
    <property type="project" value="UniProtKB-KW"/>
</dbReference>
<dbReference type="Proteomes" id="UP000037800">
    <property type="component" value="Unassembled WGS sequence"/>
</dbReference>
<dbReference type="STRING" id="35818.HPU229336_03125"/>
<dbReference type="GO" id="GO:0000049">
    <property type="term" value="F:tRNA binding"/>
    <property type="evidence" value="ECO:0007669"/>
    <property type="project" value="UniProtKB-UniRule"/>
</dbReference>
<evidence type="ECO:0000313" key="12">
    <source>
        <dbReference type="Proteomes" id="UP000037800"/>
    </source>
</evidence>
<dbReference type="InterPro" id="IPR020929">
    <property type="entry name" value="Ribosomal_uL5_CS"/>
</dbReference>
<keyword evidence="5" id="KW-0820">tRNA-binding</keyword>
<name>A0A0N0LSY7_9HELI</name>
<dbReference type="EMBL" id="JNUR01000020">
    <property type="protein sequence ID" value="KPH50308.1"/>
    <property type="molecule type" value="Genomic_DNA"/>
</dbReference>
<dbReference type="InterPro" id="IPR020930">
    <property type="entry name" value="Ribosomal_uL5_bac-type"/>
</dbReference>
<dbReference type="PANTHER" id="PTHR11994">
    <property type="entry name" value="60S RIBOSOMAL PROTEIN L11-RELATED"/>
    <property type="match status" value="1"/>
</dbReference>
<dbReference type="InterPro" id="IPR031310">
    <property type="entry name" value="Ribosomal_uL5_N"/>
</dbReference>
<dbReference type="AlphaFoldDB" id="A0A0N0LSY7"/>
<organism evidence="10 13">
    <name type="scientific">Helicobacter pullorum</name>
    <dbReference type="NCBI Taxonomy" id="35818"/>
    <lineage>
        <taxon>Bacteria</taxon>
        <taxon>Pseudomonadati</taxon>
        <taxon>Campylobacterota</taxon>
        <taxon>Epsilonproteobacteria</taxon>
        <taxon>Campylobacterales</taxon>
        <taxon>Helicobacteraceae</taxon>
        <taxon>Helicobacter</taxon>
    </lineage>
</organism>
<feature type="domain" description="Large ribosomal subunit protein uL5 C-terminal" evidence="8">
    <location>
        <begin position="84"/>
        <end position="177"/>
    </location>
</feature>
<dbReference type="HAMAP" id="MF_01333_B">
    <property type="entry name" value="Ribosomal_uL5_B"/>
    <property type="match status" value="1"/>
</dbReference>
<comment type="similarity">
    <text evidence="1 5 6">Belongs to the universal ribosomal protein uL5 family.</text>
</comment>
<evidence type="ECO:0000313" key="11">
    <source>
        <dbReference type="EMBL" id="STQ88468.1"/>
    </source>
</evidence>
<evidence type="ECO:0000256" key="2">
    <source>
        <dbReference type="ARBA" id="ARBA00022980"/>
    </source>
</evidence>
<dbReference type="SUPFAM" id="SSF55282">
    <property type="entry name" value="RL5-like"/>
    <property type="match status" value="1"/>
</dbReference>
<dbReference type="GO" id="GO:0006412">
    <property type="term" value="P:translation"/>
    <property type="evidence" value="ECO:0007669"/>
    <property type="project" value="UniProtKB-UniRule"/>
</dbReference>
<dbReference type="Pfam" id="PF00673">
    <property type="entry name" value="Ribosomal_L5_C"/>
    <property type="match status" value="1"/>
</dbReference>
<dbReference type="GO" id="GO:0019843">
    <property type="term" value="F:rRNA binding"/>
    <property type="evidence" value="ECO:0007669"/>
    <property type="project" value="UniProtKB-UniRule"/>
</dbReference>
<keyword evidence="5" id="KW-0699">rRNA-binding</keyword>
<accession>A0A0N0LSY7</accession>
<dbReference type="OrthoDB" id="9806626at2"/>
<comment type="function">
    <text evidence="5">This is 1 of the proteins that bind and probably mediate the attachment of the 5S RNA into the large ribosomal subunit, where it forms part of the central protuberance. In the 70S ribosome it contacts protein S13 of the 30S subunit (bridge B1b), connecting the 2 subunits; this bridge is implicated in subunit movement. Contacts the P site tRNA; the 5S rRNA and some of its associated proteins might help stabilize positioning of ribosome-bound tRNAs.</text>
</comment>
<dbReference type="EMBL" id="JNOC01000044">
    <property type="protein sequence ID" value="KPH55328.1"/>
    <property type="molecule type" value="Genomic_DNA"/>
</dbReference>
<dbReference type="RefSeq" id="WP_005022285.1">
    <property type="nucleotide sequence ID" value="NZ_CABKNZ010000041.1"/>
</dbReference>
<dbReference type="GO" id="GO:0005840">
    <property type="term" value="C:ribosome"/>
    <property type="evidence" value="ECO:0007669"/>
    <property type="project" value="UniProtKB-KW"/>
</dbReference>
<gene>
    <name evidence="5 11" type="primary">rplE</name>
    <name evidence="10" type="ORF">HPU229334_08650</name>
    <name evidence="9" type="ORF">HPU229336_03125</name>
    <name evidence="11" type="ORF">NCTC13156_01308</name>
</gene>
<evidence type="ECO:0000259" key="8">
    <source>
        <dbReference type="Pfam" id="PF00673"/>
    </source>
</evidence>
<evidence type="ECO:0000259" key="7">
    <source>
        <dbReference type="Pfam" id="PF00281"/>
    </source>
</evidence>
<dbReference type="Gene3D" id="3.30.1440.10">
    <property type="match status" value="1"/>
</dbReference>
<dbReference type="EMBL" id="UGJF01000001">
    <property type="protein sequence ID" value="STQ88468.1"/>
    <property type="molecule type" value="Genomic_DNA"/>
</dbReference>
<keyword evidence="3 5" id="KW-0687">Ribonucleoprotein</keyword>
<dbReference type="GO" id="GO:0003735">
    <property type="term" value="F:structural constituent of ribosome"/>
    <property type="evidence" value="ECO:0007669"/>
    <property type="project" value="InterPro"/>
</dbReference>
<keyword evidence="5" id="KW-0694">RNA-binding</keyword>
<proteinExistence type="inferred from homology"/>
<evidence type="ECO:0000313" key="10">
    <source>
        <dbReference type="EMBL" id="KPH55328.1"/>
    </source>
</evidence>